<keyword evidence="3" id="KW-1185">Reference proteome</keyword>
<dbReference type="Proteomes" id="UP000815677">
    <property type="component" value="Unassembled WGS sequence"/>
</dbReference>
<organism evidence="2 3">
    <name type="scientific">Mycena chlorophos</name>
    <name type="common">Agaric fungus</name>
    <name type="synonym">Agaricus chlorophos</name>
    <dbReference type="NCBI Taxonomy" id="658473"/>
    <lineage>
        <taxon>Eukaryota</taxon>
        <taxon>Fungi</taxon>
        <taxon>Dikarya</taxon>
        <taxon>Basidiomycota</taxon>
        <taxon>Agaricomycotina</taxon>
        <taxon>Agaricomycetes</taxon>
        <taxon>Agaricomycetidae</taxon>
        <taxon>Agaricales</taxon>
        <taxon>Marasmiineae</taxon>
        <taxon>Mycenaceae</taxon>
        <taxon>Mycena</taxon>
    </lineage>
</organism>
<proteinExistence type="predicted"/>
<protein>
    <submittedName>
        <fullName evidence="2">Uncharacterized protein</fullName>
    </submittedName>
</protein>
<dbReference type="EMBL" id="DF842146">
    <property type="protein sequence ID" value="GAT46234.1"/>
    <property type="molecule type" value="Genomic_DNA"/>
</dbReference>
<gene>
    <name evidence="2" type="ORF">MCHLO_03770</name>
</gene>
<name>A0ABQ0L504_MYCCL</name>
<evidence type="ECO:0000256" key="1">
    <source>
        <dbReference type="SAM" id="MobiDB-lite"/>
    </source>
</evidence>
<reference evidence="2" key="1">
    <citation type="submission" date="2014-09" db="EMBL/GenBank/DDBJ databases">
        <title>Genome sequence of the luminous mushroom Mycena chlorophos for searching fungal bioluminescence genes.</title>
        <authorList>
            <person name="Tanaka Y."/>
            <person name="Kasuga D."/>
            <person name="Oba Y."/>
            <person name="Hase S."/>
            <person name="Sato K."/>
            <person name="Oba Y."/>
            <person name="Sakakibara Y."/>
        </authorList>
    </citation>
    <scope>NUCLEOTIDE SEQUENCE</scope>
</reference>
<sequence>MLHCRTLRGIGELAVLETSATRWAATRVRCLLGQTVGLPGVDDSSSRVLRISMAGEGDAGAAFARRGGMVDTSAELFLGSFIVDAGRDSTILHPRASPIPETTPSTAVAAATARTTAERSSTCPTACCIRDSSLATAGRGCCRPSPREAYSPSRPGRPRNPPVGNEDCANTIVLCIHRTLEDLRCYGGIVVARAPQERHDHHGEHAGQLPRAAIARRGVTLTSPSAFACRSLPTPTLGHALLIGPVLQARACRLVQADTCGVAVAGRNRGLQMEREKYSIVYTSALSGGSCGIRC</sequence>
<evidence type="ECO:0000313" key="2">
    <source>
        <dbReference type="EMBL" id="GAT46234.1"/>
    </source>
</evidence>
<evidence type="ECO:0000313" key="3">
    <source>
        <dbReference type="Proteomes" id="UP000815677"/>
    </source>
</evidence>
<feature type="region of interest" description="Disordered" evidence="1">
    <location>
        <begin position="136"/>
        <end position="163"/>
    </location>
</feature>
<accession>A0ABQ0L504</accession>